<evidence type="ECO:0000259" key="8">
    <source>
        <dbReference type="PROSITE" id="PS50011"/>
    </source>
</evidence>
<keyword evidence="4 9" id="KW-0418">Kinase</keyword>
<name>A0AAV5RFT5_STABA</name>
<dbReference type="GO" id="GO:0005524">
    <property type="term" value="F:ATP binding"/>
    <property type="evidence" value="ECO:0007669"/>
    <property type="project" value="UniProtKB-UniRule"/>
</dbReference>
<dbReference type="PROSITE" id="PS00107">
    <property type="entry name" value="PROTEIN_KINASE_ATP"/>
    <property type="match status" value="1"/>
</dbReference>
<dbReference type="InterPro" id="IPR051175">
    <property type="entry name" value="CLK_kinases"/>
</dbReference>
<organism evidence="9 10">
    <name type="scientific">Starmerella bacillaris</name>
    <name type="common">Yeast</name>
    <name type="synonym">Candida zemplinina</name>
    <dbReference type="NCBI Taxonomy" id="1247836"/>
    <lineage>
        <taxon>Eukaryota</taxon>
        <taxon>Fungi</taxon>
        <taxon>Dikarya</taxon>
        <taxon>Ascomycota</taxon>
        <taxon>Saccharomycotina</taxon>
        <taxon>Dipodascomycetes</taxon>
        <taxon>Dipodascales</taxon>
        <taxon>Trichomonascaceae</taxon>
        <taxon>Starmerella</taxon>
    </lineage>
</organism>
<dbReference type="PROSITE" id="PS00108">
    <property type="entry name" value="PROTEIN_KINASE_ST"/>
    <property type="match status" value="1"/>
</dbReference>
<evidence type="ECO:0000256" key="5">
    <source>
        <dbReference type="ARBA" id="ARBA00022840"/>
    </source>
</evidence>
<feature type="binding site" evidence="6">
    <location>
        <position position="346"/>
    </location>
    <ligand>
        <name>ATP</name>
        <dbReference type="ChEBI" id="CHEBI:30616"/>
    </ligand>
</feature>
<dbReference type="InterPro" id="IPR008271">
    <property type="entry name" value="Ser/Thr_kinase_AS"/>
</dbReference>
<comment type="caution">
    <text evidence="9">The sequence shown here is derived from an EMBL/GenBank/DDBJ whole genome shotgun (WGS) entry which is preliminary data.</text>
</comment>
<dbReference type="SMART" id="SM00220">
    <property type="entry name" value="S_TKc"/>
    <property type="match status" value="1"/>
</dbReference>
<dbReference type="GO" id="GO:0043484">
    <property type="term" value="P:regulation of RNA splicing"/>
    <property type="evidence" value="ECO:0007669"/>
    <property type="project" value="TreeGrafter"/>
</dbReference>
<keyword evidence="1 9" id="KW-0723">Serine/threonine-protein kinase</keyword>
<dbReference type="PROSITE" id="PS50011">
    <property type="entry name" value="PROTEIN_KINASE_DOM"/>
    <property type="match status" value="1"/>
</dbReference>
<keyword evidence="10" id="KW-1185">Reference proteome</keyword>
<feature type="domain" description="Protein kinase" evidence="8">
    <location>
        <begin position="317"/>
        <end position="651"/>
    </location>
</feature>
<protein>
    <submittedName>
        <fullName evidence="9">Serine/threonine protein kinase</fullName>
    </submittedName>
</protein>
<reference evidence="9 10" key="1">
    <citation type="journal article" date="2023" name="Elife">
        <title>Identification of key yeast species and microbe-microbe interactions impacting larval growth of Drosophila in the wild.</title>
        <authorList>
            <person name="Mure A."/>
            <person name="Sugiura Y."/>
            <person name="Maeda R."/>
            <person name="Honda K."/>
            <person name="Sakurai N."/>
            <person name="Takahashi Y."/>
            <person name="Watada M."/>
            <person name="Katoh T."/>
            <person name="Gotoh A."/>
            <person name="Gotoh Y."/>
            <person name="Taniguchi I."/>
            <person name="Nakamura K."/>
            <person name="Hayashi T."/>
            <person name="Katayama T."/>
            <person name="Uemura T."/>
            <person name="Hattori Y."/>
        </authorList>
    </citation>
    <scope>NUCLEOTIDE SEQUENCE [LARGE SCALE GENOMIC DNA]</scope>
    <source>
        <strain evidence="9 10">SB-73</strain>
    </source>
</reference>
<proteinExistence type="predicted"/>
<evidence type="ECO:0000256" key="3">
    <source>
        <dbReference type="ARBA" id="ARBA00022741"/>
    </source>
</evidence>
<dbReference type="Proteomes" id="UP001362899">
    <property type="component" value="Unassembled WGS sequence"/>
</dbReference>
<dbReference type="InterPro" id="IPR017441">
    <property type="entry name" value="Protein_kinase_ATP_BS"/>
</dbReference>
<sequence length="653" mass="74075">MLDALRKLSTVPRHTVTEPQPSCHADGQATQVRTYKESNNPDSSLNSTAMSNYNYSYSNYEQGGPQLDSKWIDNVSDAPTYSTGMQGISPDDKFSYYYNTPYYHPLSPLSPVEDNGGKKRRMSGNIYQEDNFQMTLPSKARITPPHASYESYGGLNTIPNTPMSSTSTLDLDTKTAMASANITTPSIQIPKTPLKAAVVNPYLEFTPKTPTYVKPTVQHELAQAVQPLRLHQPKVRVPQLHSQIPSQQRAFVPHTYSAPQNTAKTSVLFKKSSRTVEPWKPNDVVLPLVIDTTQDYTGDDEQGHYQYQIGELFAGRYTILKLLGQGTYAKVLQAWDNRQNEYCAVKIIKGIPKYREASKIELRVFTLLNRQDPNNQYKCVQMRGCFDYRNHVCIVTDLHDMSIYDFLKSNSFMPFPGYQVVSFARQLLKSIAYVHSLGLVHTDLKPENMLLKSSSSSQGKHKRPRSRTYETRRELVNTEITLIDFGSSVFNDEYHPSIVSTRHYRAPEVVLGLEWTSACDMWSIACVLVELCTGRVLFETRDNLEHLHMMQRALCSTFSSKQLALTEYSSTGAPDLVTWSAGSPTLAAVTNVDSQEKISNAKSIPQFLKRYVSLSQDKTFWTEFLDFIYKLMVFDPDYRLTAEQALKHPWLCH</sequence>
<evidence type="ECO:0000313" key="9">
    <source>
        <dbReference type="EMBL" id="GMM50439.1"/>
    </source>
</evidence>
<dbReference type="InterPro" id="IPR011009">
    <property type="entry name" value="Kinase-like_dom_sf"/>
</dbReference>
<evidence type="ECO:0000313" key="10">
    <source>
        <dbReference type="Proteomes" id="UP001362899"/>
    </source>
</evidence>
<dbReference type="PANTHER" id="PTHR45646">
    <property type="entry name" value="SERINE/THREONINE-PROTEIN KINASE DOA-RELATED"/>
    <property type="match status" value="1"/>
</dbReference>
<dbReference type="GO" id="GO:0004674">
    <property type="term" value="F:protein serine/threonine kinase activity"/>
    <property type="evidence" value="ECO:0007669"/>
    <property type="project" value="UniProtKB-KW"/>
</dbReference>
<gene>
    <name evidence="9" type="ORF">DASB73_013970</name>
</gene>
<dbReference type="PANTHER" id="PTHR45646:SF11">
    <property type="entry name" value="SERINE_THREONINE-PROTEIN KINASE DOA"/>
    <property type="match status" value="1"/>
</dbReference>
<dbReference type="AlphaFoldDB" id="A0AAV5RFT5"/>
<keyword evidence="5 6" id="KW-0067">ATP-binding</keyword>
<evidence type="ECO:0000256" key="1">
    <source>
        <dbReference type="ARBA" id="ARBA00022527"/>
    </source>
</evidence>
<dbReference type="InterPro" id="IPR000719">
    <property type="entry name" value="Prot_kinase_dom"/>
</dbReference>
<dbReference type="EMBL" id="BTGC01000003">
    <property type="protein sequence ID" value="GMM50439.1"/>
    <property type="molecule type" value="Genomic_DNA"/>
</dbReference>
<feature type="region of interest" description="Disordered" evidence="7">
    <location>
        <begin position="1"/>
        <end position="28"/>
    </location>
</feature>
<dbReference type="GO" id="GO:0005634">
    <property type="term" value="C:nucleus"/>
    <property type="evidence" value="ECO:0007669"/>
    <property type="project" value="TreeGrafter"/>
</dbReference>
<evidence type="ECO:0000256" key="2">
    <source>
        <dbReference type="ARBA" id="ARBA00022679"/>
    </source>
</evidence>
<keyword evidence="3 6" id="KW-0547">Nucleotide-binding</keyword>
<accession>A0AAV5RFT5</accession>
<dbReference type="Pfam" id="PF00069">
    <property type="entry name" value="Pkinase"/>
    <property type="match status" value="1"/>
</dbReference>
<evidence type="ECO:0000256" key="6">
    <source>
        <dbReference type="PROSITE-ProRule" id="PRU10141"/>
    </source>
</evidence>
<dbReference type="SUPFAM" id="SSF56112">
    <property type="entry name" value="Protein kinase-like (PK-like)"/>
    <property type="match status" value="1"/>
</dbReference>
<keyword evidence="2" id="KW-0808">Transferase</keyword>
<dbReference type="Gene3D" id="3.30.200.20">
    <property type="entry name" value="Phosphorylase Kinase, domain 1"/>
    <property type="match status" value="1"/>
</dbReference>
<dbReference type="CDD" id="cd14134">
    <property type="entry name" value="PKc_CLK"/>
    <property type="match status" value="1"/>
</dbReference>
<evidence type="ECO:0000256" key="7">
    <source>
        <dbReference type="SAM" id="MobiDB-lite"/>
    </source>
</evidence>
<evidence type="ECO:0000256" key="4">
    <source>
        <dbReference type="ARBA" id="ARBA00022777"/>
    </source>
</evidence>
<dbReference type="Gene3D" id="1.10.510.10">
    <property type="entry name" value="Transferase(Phosphotransferase) domain 1"/>
    <property type="match status" value="1"/>
</dbReference>